<evidence type="ECO:0000259" key="2">
    <source>
        <dbReference type="Pfam" id="PF25583"/>
    </source>
</evidence>
<dbReference type="EMBL" id="JAPNOA010000059">
    <property type="protein sequence ID" value="MCY0967438.1"/>
    <property type="molecule type" value="Genomic_DNA"/>
</dbReference>
<dbReference type="InterPro" id="IPR057727">
    <property type="entry name" value="WCX_dom"/>
</dbReference>
<dbReference type="Proteomes" id="UP001150830">
    <property type="component" value="Unassembled WGS sequence"/>
</dbReference>
<feature type="domain" description="WYL" evidence="1">
    <location>
        <begin position="155"/>
        <end position="222"/>
    </location>
</feature>
<dbReference type="Pfam" id="PF25583">
    <property type="entry name" value="WCX"/>
    <property type="match status" value="1"/>
</dbReference>
<dbReference type="PANTHER" id="PTHR34580">
    <property type="match status" value="1"/>
</dbReference>
<dbReference type="PANTHER" id="PTHR34580:SF1">
    <property type="entry name" value="PROTEIN PAFC"/>
    <property type="match status" value="1"/>
</dbReference>
<dbReference type="PROSITE" id="PS52050">
    <property type="entry name" value="WYL"/>
    <property type="match status" value="1"/>
</dbReference>
<feature type="domain" description="WCX" evidence="2">
    <location>
        <begin position="253"/>
        <end position="333"/>
    </location>
</feature>
<reference evidence="3" key="1">
    <citation type="submission" date="2022-11" db="EMBL/GenBank/DDBJ databases">
        <title>Parathalassolutuus dongxingensis gen. nov., sp. nov., a novel member of family Oceanospirillaceae isolated from a coastal shrimp pond in Guangxi, China.</title>
        <authorList>
            <person name="Chen H."/>
        </authorList>
    </citation>
    <scope>NUCLEOTIDE SEQUENCE</scope>
    <source>
        <strain evidence="3">G-43</strain>
    </source>
</reference>
<name>A0A9X3ER97_9GAMM</name>
<dbReference type="AlphaFoldDB" id="A0A9X3ER97"/>
<sequence>MSHGSKDTLLRYIETLNLIPRLPTKIATTTLEERLRERGYEVSARTIQRDLDRLSLLFPIRNDTDSKPYRWYYEGDIHQQFPVTNTPAALAWCLAEPHLRQRLPAGVFQQLQPQFKRASLHLTSLTENSLADWPQRIRALPTGKTLLPAEIKAGVWEKVGEALLLGQQLQVQYFSLAKGETRSLRLHPLALVMRDNKSYLVAMANDYEQETLYALHRISEVDILDAPARQLAGFDLDDYIRKGTFGWQPQGDVTLVAEIAPEVANLLRETPLSLQQSIEPLPDSHTRVGWYRLEAIVADDLETLWWVFSMNSRLKVQAPQHWVEEIHSRLRELCGLYEFAPEDAASTLE</sequence>
<protein>
    <submittedName>
        <fullName evidence="3">WYL domain-containing protein</fullName>
    </submittedName>
</protein>
<gene>
    <name evidence="3" type="ORF">OUO13_19835</name>
</gene>
<dbReference type="InterPro" id="IPR026881">
    <property type="entry name" value="WYL_dom"/>
</dbReference>
<proteinExistence type="predicted"/>
<accession>A0A9X3ER97</accession>
<dbReference type="RefSeq" id="WP_283175635.1">
    <property type="nucleotide sequence ID" value="NZ_JAPNOA010000059.1"/>
</dbReference>
<evidence type="ECO:0000313" key="3">
    <source>
        <dbReference type="EMBL" id="MCY0967438.1"/>
    </source>
</evidence>
<dbReference type="InterPro" id="IPR051534">
    <property type="entry name" value="CBASS_pafABC_assoc_protein"/>
</dbReference>
<keyword evidence="4" id="KW-1185">Reference proteome</keyword>
<dbReference type="Pfam" id="PF13280">
    <property type="entry name" value="WYL"/>
    <property type="match status" value="1"/>
</dbReference>
<evidence type="ECO:0000313" key="4">
    <source>
        <dbReference type="Proteomes" id="UP001150830"/>
    </source>
</evidence>
<organism evidence="3 4">
    <name type="scientific">Parathalassolituus penaei</name>
    <dbReference type="NCBI Taxonomy" id="2997323"/>
    <lineage>
        <taxon>Bacteria</taxon>
        <taxon>Pseudomonadati</taxon>
        <taxon>Pseudomonadota</taxon>
        <taxon>Gammaproteobacteria</taxon>
        <taxon>Oceanospirillales</taxon>
        <taxon>Oceanospirillaceae</taxon>
        <taxon>Parathalassolituus</taxon>
    </lineage>
</organism>
<evidence type="ECO:0000259" key="1">
    <source>
        <dbReference type="Pfam" id="PF13280"/>
    </source>
</evidence>
<comment type="caution">
    <text evidence="3">The sequence shown here is derived from an EMBL/GenBank/DDBJ whole genome shotgun (WGS) entry which is preliminary data.</text>
</comment>